<protein>
    <submittedName>
        <fullName evidence="2">Dystrophin, isoforms A/C/F/G/H</fullName>
    </submittedName>
</protein>
<accession>A0A1D2NMM3</accession>
<keyword evidence="1" id="KW-0175">Coiled coil</keyword>
<dbReference type="OrthoDB" id="7486109at2759"/>
<gene>
    <name evidence="2" type="ORF">Ocin01_00161</name>
</gene>
<sequence>MVKSLLLDKADKLPVINYRIKSTVLRELELKKPQLDELMQTAENLKSESNRHNLHGK</sequence>
<dbReference type="AlphaFoldDB" id="A0A1D2NMM3"/>
<feature type="non-terminal residue" evidence="2">
    <location>
        <position position="57"/>
    </location>
</feature>
<dbReference type="Proteomes" id="UP000094527">
    <property type="component" value="Unassembled WGS sequence"/>
</dbReference>
<dbReference type="STRING" id="48709.A0A1D2NMM3"/>
<evidence type="ECO:0000313" key="2">
    <source>
        <dbReference type="EMBL" id="ODN06514.1"/>
    </source>
</evidence>
<organism evidence="2 3">
    <name type="scientific">Orchesella cincta</name>
    <name type="common">Springtail</name>
    <name type="synonym">Podura cincta</name>
    <dbReference type="NCBI Taxonomy" id="48709"/>
    <lineage>
        <taxon>Eukaryota</taxon>
        <taxon>Metazoa</taxon>
        <taxon>Ecdysozoa</taxon>
        <taxon>Arthropoda</taxon>
        <taxon>Hexapoda</taxon>
        <taxon>Collembola</taxon>
        <taxon>Entomobryomorpha</taxon>
        <taxon>Entomobryoidea</taxon>
        <taxon>Orchesellidae</taxon>
        <taxon>Orchesellinae</taxon>
        <taxon>Orchesella</taxon>
    </lineage>
</organism>
<evidence type="ECO:0000256" key="1">
    <source>
        <dbReference type="SAM" id="Coils"/>
    </source>
</evidence>
<feature type="coiled-coil region" evidence="1">
    <location>
        <begin position="25"/>
        <end position="55"/>
    </location>
</feature>
<dbReference type="EMBL" id="LJIJ01000004">
    <property type="protein sequence ID" value="ODN06514.1"/>
    <property type="molecule type" value="Genomic_DNA"/>
</dbReference>
<comment type="caution">
    <text evidence="2">The sequence shown here is derived from an EMBL/GenBank/DDBJ whole genome shotgun (WGS) entry which is preliminary data.</text>
</comment>
<name>A0A1D2NMM3_ORCCI</name>
<keyword evidence="3" id="KW-1185">Reference proteome</keyword>
<proteinExistence type="predicted"/>
<reference evidence="2 3" key="1">
    <citation type="journal article" date="2016" name="Genome Biol. Evol.">
        <title>Gene Family Evolution Reflects Adaptation to Soil Environmental Stressors in the Genome of the Collembolan Orchesella cincta.</title>
        <authorList>
            <person name="Faddeeva-Vakhrusheva A."/>
            <person name="Derks M.F."/>
            <person name="Anvar S.Y."/>
            <person name="Agamennone V."/>
            <person name="Suring W."/>
            <person name="Smit S."/>
            <person name="van Straalen N.M."/>
            <person name="Roelofs D."/>
        </authorList>
    </citation>
    <scope>NUCLEOTIDE SEQUENCE [LARGE SCALE GENOMIC DNA]</scope>
    <source>
        <tissue evidence="2">Mixed pool</tissue>
    </source>
</reference>
<evidence type="ECO:0000313" key="3">
    <source>
        <dbReference type="Proteomes" id="UP000094527"/>
    </source>
</evidence>